<dbReference type="SUPFAM" id="SSF53790">
    <property type="entry name" value="Tetrapyrrole methylase"/>
    <property type="match status" value="1"/>
</dbReference>
<dbReference type="EMBL" id="BMCM01000003">
    <property type="protein sequence ID" value="GGD78267.1"/>
    <property type="molecule type" value="Genomic_DNA"/>
</dbReference>
<dbReference type="NCBIfam" id="NF004790">
    <property type="entry name" value="PRK06136.1"/>
    <property type="match status" value="1"/>
</dbReference>
<keyword evidence="5" id="KW-0627">Porphyrin biosynthesis</keyword>
<keyword evidence="2" id="KW-0489">Methyltransferase</keyword>
<keyword evidence="3" id="KW-0808">Transferase</keyword>
<dbReference type="PIRSF" id="PIRSF036426">
    <property type="entry name" value="Sirohaem_synth"/>
    <property type="match status" value="1"/>
</dbReference>
<dbReference type="InterPro" id="IPR036291">
    <property type="entry name" value="NAD(P)-bd_dom_sf"/>
</dbReference>
<dbReference type="Proteomes" id="UP000629365">
    <property type="component" value="Unassembled WGS sequence"/>
</dbReference>
<dbReference type="InterPro" id="IPR006366">
    <property type="entry name" value="CobA/CysG_C"/>
</dbReference>
<evidence type="ECO:0000256" key="2">
    <source>
        <dbReference type="ARBA" id="ARBA00022603"/>
    </source>
</evidence>
<dbReference type="Gene3D" id="3.30.950.10">
    <property type="entry name" value="Methyltransferase, Cobalt-precorrin-4 Transmethylase, Domain 2"/>
    <property type="match status" value="1"/>
</dbReference>
<evidence type="ECO:0000256" key="3">
    <source>
        <dbReference type="ARBA" id="ARBA00022679"/>
    </source>
</evidence>
<dbReference type="InterPro" id="IPR035996">
    <property type="entry name" value="4pyrrol_Methylase_sf"/>
</dbReference>
<dbReference type="RefSeq" id="WP_188436564.1">
    <property type="nucleotide sequence ID" value="NZ_BMCM01000003.1"/>
</dbReference>
<dbReference type="InterPro" id="IPR014777">
    <property type="entry name" value="4pyrrole_Mease_sub1"/>
</dbReference>
<evidence type="ECO:0000256" key="4">
    <source>
        <dbReference type="ARBA" id="ARBA00022691"/>
    </source>
</evidence>
<dbReference type="SUPFAM" id="SSF51735">
    <property type="entry name" value="NAD(P)-binding Rossmann-fold domains"/>
    <property type="match status" value="1"/>
</dbReference>
<dbReference type="CDD" id="cd11642">
    <property type="entry name" value="SUMT"/>
    <property type="match status" value="1"/>
</dbReference>
<dbReference type="InterPro" id="IPR050161">
    <property type="entry name" value="Siro_Cobalamin_biosynth"/>
</dbReference>
<keyword evidence="8" id="KW-1185">Reference proteome</keyword>
<keyword evidence="4" id="KW-0949">S-adenosyl-L-methionine</keyword>
<evidence type="ECO:0000313" key="7">
    <source>
        <dbReference type="EMBL" id="GGD78267.1"/>
    </source>
</evidence>
<name>A0ABQ1RSY4_9MICO</name>
<sequence length="418" mass="43684">MTTMLGLSLSGRRVVLVGGGAVAARRLGRFLADGALVRVVAPVLAPQMQALIASHREEAGADDLEWIPRRVIADDIDDAWLVHCATGDLTVDREVAALCDQRRIFCINASDGAHGSARMTAQTTSGDVVVGVSSEVGVDPRRAAGVRTAIEGMLESGRLPLRRRRSWGTGRVDLIGGGPGPIDLMTVRARRLLAEADVVIADRLGPTDAVIAELDPEVLVIDVGKRPHHHPVPQQEINALLVEHAAAGKRVVRLKGGDPFVYGRGGEEVIACQQAGVPVEVTPGVSSALSVPQAAGIPVTHRGTASALHVVNGQGDVSATTLHSLADPDVTTAMLMGVAALPKVVRTALDHGVSHDLPVAIIENGHTPRQRTTRSTLGDVVARAAAVGVQNPAVIVFGDVALAGLLMPESVRTTESHR</sequence>
<dbReference type="InterPro" id="IPR014776">
    <property type="entry name" value="4pyrrole_Mease_sub2"/>
</dbReference>
<dbReference type="EC" id="2.1.1.107" evidence="1"/>
<dbReference type="InterPro" id="IPR012409">
    <property type="entry name" value="Sirohaem_synth"/>
</dbReference>
<evidence type="ECO:0000256" key="5">
    <source>
        <dbReference type="ARBA" id="ARBA00023244"/>
    </source>
</evidence>
<dbReference type="Pfam" id="PF13241">
    <property type="entry name" value="NAD_binding_7"/>
    <property type="match status" value="1"/>
</dbReference>
<accession>A0ABQ1RSY4</accession>
<proteinExistence type="predicted"/>
<dbReference type="InterPro" id="IPR000878">
    <property type="entry name" value="4pyrrol_Mease"/>
</dbReference>
<dbReference type="NCBIfam" id="TIGR01469">
    <property type="entry name" value="cobA_cysG_Cterm"/>
    <property type="match status" value="1"/>
</dbReference>
<reference evidence="8" key="1">
    <citation type="journal article" date="2019" name="Int. J. Syst. Evol. Microbiol.">
        <title>The Global Catalogue of Microorganisms (GCM) 10K type strain sequencing project: providing services to taxonomists for standard genome sequencing and annotation.</title>
        <authorList>
            <consortium name="The Broad Institute Genomics Platform"/>
            <consortium name="The Broad Institute Genome Sequencing Center for Infectious Disease"/>
            <person name="Wu L."/>
            <person name="Ma J."/>
        </authorList>
    </citation>
    <scope>NUCLEOTIDE SEQUENCE [LARGE SCALE GENOMIC DNA]</scope>
    <source>
        <strain evidence="8">CCM 7640</strain>
    </source>
</reference>
<comment type="caution">
    <text evidence="7">The sequence shown here is derived from an EMBL/GenBank/DDBJ whole genome shotgun (WGS) entry which is preliminary data.</text>
</comment>
<evidence type="ECO:0000313" key="8">
    <source>
        <dbReference type="Proteomes" id="UP000629365"/>
    </source>
</evidence>
<dbReference type="PANTHER" id="PTHR45790">
    <property type="entry name" value="SIROHEME SYNTHASE-RELATED"/>
    <property type="match status" value="1"/>
</dbReference>
<dbReference type="Gene3D" id="3.40.50.720">
    <property type="entry name" value="NAD(P)-binding Rossmann-like Domain"/>
    <property type="match status" value="1"/>
</dbReference>
<evidence type="ECO:0000259" key="6">
    <source>
        <dbReference type="Pfam" id="PF00590"/>
    </source>
</evidence>
<evidence type="ECO:0000256" key="1">
    <source>
        <dbReference type="ARBA" id="ARBA00012162"/>
    </source>
</evidence>
<feature type="domain" description="Tetrapyrrole methylase" evidence="6">
    <location>
        <begin position="174"/>
        <end position="380"/>
    </location>
</feature>
<gene>
    <name evidence="7" type="primary">cysG</name>
    <name evidence="7" type="ORF">GCM10007269_21470</name>
</gene>
<dbReference type="Pfam" id="PF00590">
    <property type="entry name" value="TP_methylase"/>
    <property type="match status" value="1"/>
</dbReference>
<dbReference type="Gene3D" id="3.40.1010.10">
    <property type="entry name" value="Cobalt-precorrin-4 Transmethylase, Domain 1"/>
    <property type="match status" value="1"/>
</dbReference>
<protein>
    <recommendedName>
        <fullName evidence="1">uroporphyrinogen-III C-methyltransferase</fullName>
        <ecNumber evidence="1">2.1.1.107</ecNumber>
    </recommendedName>
</protein>
<dbReference type="PANTHER" id="PTHR45790:SF3">
    <property type="entry name" value="S-ADENOSYL-L-METHIONINE-DEPENDENT UROPORPHYRINOGEN III METHYLTRANSFERASE, CHLOROPLASTIC"/>
    <property type="match status" value="1"/>
</dbReference>
<organism evidence="7 8">
    <name type="scientific">Microbacterium murale</name>
    <dbReference type="NCBI Taxonomy" id="1081040"/>
    <lineage>
        <taxon>Bacteria</taxon>
        <taxon>Bacillati</taxon>
        <taxon>Actinomycetota</taxon>
        <taxon>Actinomycetes</taxon>
        <taxon>Micrococcales</taxon>
        <taxon>Microbacteriaceae</taxon>
        <taxon>Microbacterium</taxon>
    </lineage>
</organism>